<sequence>MSRTPGLRPHPGDTHLFLGLGPQGACPTPYAVGVPTDAKTKALLRVEGHLGETKLTEFFWPIFCEGDVSDVLPPGEFYNQRYPDKRLDYTQCSQGYPLENPYGTRNAEGKPVYTLLQNCTAISSDNVDEYRIPTGRQGQITVAPLRSYGPLVVEYLQHLTAARAIPRVRIANREGDRGGAEERQLCITGAELKGRTLQSLEEELLGMGIVESAMKGSWEDSVPAATALNSLRLVAASEQAAQTIGNGAIKITSLAKYEVQRIPTNRATQHLFATEVVIVDYDRSISYEFDADFLVNSINELLTNELGEEQHLLPWPPSYSKPATDPAIPASYLHVRQLERGQIYSAVASEEVYKWIGE</sequence>
<gene>
    <name evidence="1" type="ORF">CYMTET_43138</name>
</gene>
<organism evidence="1 2">
    <name type="scientific">Cymbomonas tetramitiformis</name>
    <dbReference type="NCBI Taxonomy" id="36881"/>
    <lineage>
        <taxon>Eukaryota</taxon>
        <taxon>Viridiplantae</taxon>
        <taxon>Chlorophyta</taxon>
        <taxon>Pyramimonadophyceae</taxon>
        <taxon>Pyramimonadales</taxon>
        <taxon>Pyramimonadaceae</taxon>
        <taxon>Cymbomonas</taxon>
    </lineage>
</organism>
<name>A0AAE0C2N2_9CHLO</name>
<comment type="caution">
    <text evidence="1">The sequence shown here is derived from an EMBL/GenBank/DDBJ whole genome shotgun (WGS) entry which is preliminary data.</text>
</comment>
<dbReference type="AlphaFoldDB" id="A0AAE0C2N2"/>
<evidence type="ECO:0000313" key="1">
    <source>
        <dbReference type="EMBL" id="KAK3247366.1"/>
    </source>
</evidence>
<accession>A0AAE0C2N2</accession>
<keyword evidence="2" id="KW-1185">Reference proteome</keyword>
<dbReference type="EMBL" id="LGRX02029039">
    <property type="protein sequence ID" value="KAK3247366.1"/>
    <property type="molecule type" value="Genomic_DNA"/>
</dbReference>
<proteinExistence type="predicted"/>
<evidence type="ECO:0000313" key="2">
    <source>
        <dbReference type="Proteomes" id="UP001190700"/>
    </source>
</evidence>
<dbReference type="Proteomes" id="UP001190700">
    <property type="component" value="Unassembled WGS sequence"/>
</dbReference>
<reference evidence="1 2" key="1">
    <citation type="journal article" date="2015" name="Genome Biol. Evol.">
        <title>Comparative Genomics of a Bacterivorous Green Alga Reveals Evolutionary Causalities and Consequences of Phago-Mixotrophic Mode of Nutrition.</title>
        <authorList>
            <person name="Burns J.A."/>
            <person name="Paasch A."/>
            <person name="Narechania A."/>
            <person name="Kim E."/>
        </authorList>
    </citation>
    <scope>NUCLEOTIDE SEQUENCE [LARGE SCALE GENOMIC DNA]</scope>
    <source>
        <strain evidence="1 2">PLY_AMNH</strain>
    </source>
</reference>
<protein>
    <submittedName>
        <fullName evidence="1">Uncharacterized protein</fullName>
    </submittedName>
</protein>